<evidence type="ECO:0000313" key="1">
    <source>
        <dbReference type="EMBL" id="KAJ8617963.1"/>
    </source>
</evidence>
<comment type="caution">
    <text evidence="1">The sequence shown here is derived from an EMBL/GenBank/DDBJ whole genome shotgun (WGS) entry which is preliminary data.</text>
</comment>
<sequence length="144" mass="15878">MGSRLRTRVTPSSNAEHTPLQVVSTVNSHLSTHPLRSGHPSPLQAVSTISLTYHDGLLGRGKLNQTPLEHCNLRVCNLLFRLLPLQPFASSLLGQTSQVKDLWKGMEIYQLVDEKGFGNKTVVRNSLVDANAKCGVTIQYACDW</sequence>
<gene>
    <name evidence="1" type="ORF">MRB53_014149</name>
</gene>
<accession>A0ACC2KA00</accession>
<dbReference type="Proteomes" id="UP001234297">
    <property type="component" value="Chromosome 4"/>
</dbReference>
<dbReference type="EMBL" id="CM056812">
    <property type="protein sequence ID" value="KAJ8617963.1"/>
    <property type="molecule type" value="Genomic_DNA"/>
</dbReference>
<protein>
    <submittedName>
        <fullName evidence="1">Uncharacterized protein</fullName>
    </submittedName>
</protein>
<organism evidence="1 2">
    <name type="scientific">Persea americana</name>
    <name type="common">Avocado</name>
    <dbReference type="NCBI Taxonomy" id="3435"/>
    <lineage>
        <taxon>Eukaryota</taxon>
        <taxon>Viridiplantae</taxon>
        <taxon>Streptophyta</taxon>
        <taxon>Embryophyta</taxon>
        <taxon>Tracheophyta</taxon>
        <taxon>Spermatophyta</taxon>
        <taxon>Magnoliopsida</taxon>
        <taxon>Magnoliidae</taxon>
        <taxon>Laurales</taxon>
        <taxon>Lauraceae</taxon>
        <taxon>Persea</taxon>
    </lineage>
</organism>
<name>A0ACC2KA00_PERAE</name>
<evidence type="ECO:0000313" key="2">
    <source>
        <dbReference type="Proteomes" id="UP001234297"/>
    </source>
</evidence>
<keyword evidence="2" id="KW-1185">Reference proteome</keyword>
<proteinExistence type="predicted"/>
<reference evidence="1 2" key="1">
    <citation type="journal article" date="2022" name="Hortic Res">
        <title>A haplotype resolved chromosomal level avocado genome allows analysis of novel avocado genes.</title>
        <authorList>
            <person name="Nath O."/>
            <person name="Fletcher S.J."/>
            <person name="Hayward A."/>
            <person name="Shaw L.M."/>
            <person name="Masouleh A.K."/>
            <person name="Furtado A."/>
            <person name="Henry R.J."/>
            <person name="Mitter N."/>
        </authorList>
    </citation>
    <scope>NUCLEOTIDE SEQUENCE [LARGE SCALE GENOMIC DNA]</scope>
    <source>
        <strain evidence="2">cv. Hass</strain>
    </source>
</reference>